<feature type="domain" description="CarD-like/TRCF RNAP-interacting" evidence="2">
    <location>
        <begin position="1"/>
        <end position="112"/>
    </location>
</feature>
<dbReference type="SUPFAM" id="SSF141259">
    <property type="entry name" value="CarD-like"/>
    <property type="match status" value="1"/>
</dbReference>
<evidence type="ECO:0000259" key="2">
    <source>
        <dbReference type="SMART" id="SM01058"/>
    </source>
</evidence>
<dbReference type="InterPro" id="IPR042215">
    <property type="entry name" value="CarD-like_C"/>
</dbReference>
<dbReference type="SMART" id="SM01058">
    <property type="entry name" value="CarD_TRCF"/>
    <property type="match status" value="1"/>
</dbReference>
<dbReference type="PANTHER" id="PTHR38447:SF1">
    <property type="entry name" value="RNA POLYMERASE-BINDING TRANSCRIPTION FACTOR CARD"/>
    <property type="match status" value="1"/>
</dbReference>
<gene>
    <name evidence="3" type="ORF">H8S02_02950</name>
</gene>
<evidence type="ECO:0000313" key="4">
    <source>
        <dbReference type="Proteomes" id="UP000641741"/>
    </source>
</evidence>
<protein>
    <submittedName>
        <fullName evidence="3">CarD family transcriptional regulator</fullName>
    </submittedName>
</protein>
<comment type="caution">
    <text evidence="3">The sequence shown here is derived from an EMBL/GenBank/DDBJ whole genome shotgun (WGS) entry which is preliminary data.</text>
</comment>
<dbReference type="Proteomes" id="UP000641741">
    <property type="component" value="Unassembled WGS sequence"/>
</dbReference>
<feature type="region of interest" description="Disordered" evidence="1">
    <location>
        <begin position="163"/>
        <end position="183"/>
    </location>
</feature>
<dbReference type="PANTHER" id="PTHR38447">
    <property type="entry name" value="TRANSCRIPTION FACTOR YDEB-RELATED"/>
    <property type="match status" value="1"/>
</dbReference>
<name>A0ABR7GKR4_9FIRM</name>
<dbReference type="InterPro" id="IPR052531">
    <property type="entry name" value="CarD-like_regulator"/>
</dbReference>
<dbReference type="Gene3D" id="1.20.58.1290">
    <property type="entry name" value="CarD-like, C-terminal domain"/>
    <property type="match status" value="1"/>
</dbReference>
<evidence type="ECO:0000313" key="3">
    <source>
        <dbReference type="EMBL" id="MBC5694910.1"/>
    </source>
</evidence>
<dbReference type="Pfam" id="PF02559">
    <property type="entry name" value="CarD_TRCF_RID"/>
    <property type="match status" value="1"/>
</dbReference>
<dbReference type="Gene3D" id="2.40.10.170">
    <property type="match status" value="1"/>
</dbReference>
<evidence type="ECO:0000256" key="1">
    <source>
        <dbReference type="SAM" id="MobiDB-lite"/>
    </source>
</evidence>
<organism evidence="3 4">
    <name type="scientific">Agathobaculum hominis</name>
    <dbReference type="NCBI Taxonomy" id="2763014"/>
    <lineage>
        <taxon>Bacteria</taxon>
        <taxon>Bacillati</taxon>
        <taxon>Bacillota</taxon>
        <taxon>Clostridia</taxon>
        <taxon>Eubacteriales</taxon>
        <taxon>Butyricicoccaceae</taxon>
        <taxon>Agathobaculum</taxon>
    </lineage>
</organism>
<keyword evidence="4" id="KW-1185">Reference proteome</keyword>
<dbReference type="RefSeq" id="WP_158576986.1">
    <property type="nucleotide sequence ID" value="NZ_JACOPK010000002.1"/>
</dbReference>
<dbReference type="EMBL" id="JACOPK010000002">
    <property type="protein sequence ID" value="MBC5694910.1"/>
    <property type="molecule type" value="Genomic_DNA"/>
</dbReference>
<sequence>MYQAGDYIVYGTSGVCRVDEVKPSPFEDEADRQYYTLTPVTGTETIYIPVDSPVFMRPVISREQAETLVRDIPNIEVDHFTSHSMRLSSEHYQEVLQSHDCGDLVQLIKTVYAKSRRSGRRLSQVDQRYRKRAEELLHGELSVALGIPFHEVPAYIESVIGKPGKRTKKAAHAAEASSAEEKE</sequence>
<dbReference type="InterPro" id="IPR003711">
    <property type="entry name" value="CarD-like/TRCF_RID"/>
</dbReference>
<proteinExistence type="predicted"/>
<reference evidence="3 4" key="1">
    <citation type="submission" date="2020-08" db="EMBL/GenBank/DDBJ databases">
        <title>Genome public.</title>
        <authorList>
            <person name="Liu C."/>
            <person name="Sun Q."/>
        </authorList>
    </citation>
    <scope>NUCLEOTIDE SEQUENCE [LARGE SCALE GENOMIC DNA]</scope>
    <source>
        <strain evidence="3 4">M2</strain>
    </source>
</reference>
<accession>A0ABR7GKR4</accession>
<dbReference type="InterPro" id="IPR036101">
    <property type="entry name" value="CarD-like/TRCF_RID_sf"/>
</dbReference>